<reference evidence="21" key="3">
    <citation type="journal article" date="2017" name="Nature">
        <title>Genome sequence of the progenitor of the wheat D genome Aegilops tauschii.</title>
        <authorList>
            <person name="Luo M.C."/>
            <person name="Gu Y.Q."/>
            <person name="Puiu D."/>
            <person name="Wang H."/>
            <person name="Twardziok S.O."/>
            <person name="Deal K.R."/>
            <person name="Huo N."/>
            <person name="Zhu T."/>
            <person name="Wang L."/>
            <person name="Wang Y."/>
            <person name="McGuire P.E."/>
            <person name="Liu S."/>
            <person name="Long H."/>
            <person name="Ramasamy R.K."/>
            <person name="Rodriguez J.C."/>
            <person name="Van S.L."/>
            <person name="Yuan L."/>
            <person name="Wang Z."/>
            <person name="Xia Z."/>
            <person name="Xiao L."/>
            <person name="Anderson O.D."/>
            <person name="Ouyang S."/>
            <person name="Liang Y."/>
            <person name="Zimin A.V."/>
            <person name="Pertea G."/>
            <person name="Qi P."/>
            <person name="Bennetzen J.L."/>
            <person name="Dai X."/>
            <person name="Dawson M.W."/>
            <person name="Muller H.G."/>
            <person name="Kugler K."/>
            <person name="Rivarola-Duarte L."/>
            <person name="Spannagl M."/>
            <person name="Mayer K.F.X."/>
            <person name="Lu F.H."/>
            <person name="Bevan M.W."/>
            <person name="Leroy P."/>
            <person name="Li P."/>
            <person name="You F.M."/>
            <person name="Sun Q."/>
            <person name="Liu Z."/>
            <person name="Lyons E."/>
            <person name="Wicker T."/>
            <person name="Salzberg S.L."/>
            <person name="Devos K.M."/>
            <person name="Dvorak J."/>
        </authorList>
    </citation>
    <scope>NUCLEOTIDE SEQUENCE [LARGE SCALE GENOMIC DNA]</scope>
    <source>
        <strain evidence="21">cv. AL8/78</strain>
    </source>
</reference>
<dbReference type="GeneID" id="109747911"/>
<feature type="transmembrane region" description="Helical" evidence="16">
    <location>
        <begin position="1091"/>
        <end position="1108"/>
    </location>
</feature>
<dbReference type="Pfam" id="PF00122">
    <property type="entry name" value="E1-E2_ATPase"/>
    <property type="match status" value="1"/>
</dbReference>
<feature type="domain" description="P-type ATPase N-terminal" evidence="19">
    <location>
        <begin position="122"/>
        <end position="185"/>
    </location>
</feature>
<keyword evidence="4 16" id="KW-0812">Transmembrane</keyword>
<feature type="binding site" evidence="14">
    <location>
        <position position="658"/>
    </location>
    <ligand>
        <name>ATP</name>
        <dbReference type="ChEBI" id="CHEBI:30616"/>
    </ligand>
</feature>
<feature type="binding site" evidence="14">
    <location>
        <position position="681"/>
    </location>
    <ligand>
        <name>ATP</name>
        <dbReference type="ChEBI" id="CHEBI:30616"/>
    </ligand>
</feature>
<feature type="binding site" evidence="14">
    <location>
        <position position="922"/>
    </location>
    <ligand>
        <name>ATP</name>
        <dbReference type="ChEBI" id="CHEBI:30616"/>
    </ligand>
</feature>
<dbReference type="Gramene" id="AET4Gv20460000.1">
    <property type="protein sequence ID" value="AET4Gv20460000.1"/>
    <property type="gene ID" value="AET4Gv20460000"/>
</dbReference>
<comment type="similarity">
    <text evidence="3 16">Belongs to the cation transport ATPase (P-type) (TC 3.A.3) family. Type IV subfamily.</text>
</comment>
<dbReference type="SUPFAM" id="SSF81653">
    <property type="entry name" value="Calcium ATPase, transduction domain A"/>
    <property type="match status" value="1"/>
</dbReference>
<feature type="binding site" evidence="14">
    <location>
        <position position="796"/>
    </location>
    <ligand>
        <name>ATP</name>
        <dbReference type="ChEBI" id="CHEBI:30616"/>
    </ligand>
</feature>
<dbReference type="Pfam" id="PF16212">
    <property type="entry name" value="PhoLip_ATPase_C"/>
    <property type="match status" value="1"/>
</dbReference>
<dbReference type="PRINTS" id="PR00119">
    <property type="entry name" value="CATATPASE"/>
</dbReference>
<evidence type="ECO:0000259" key="18">
    <source>
        <dbReference type="Pfam" id="PF00122"/>
    </source>
</evidence>
<dbReference type="InterPro" id="IPR044492">
    <property type="entry name" value="P_typ_ATPase_HD_dom"/>
</dbReference>
<dbReference type="InterPro" id="IPR032631">
    <property type="entry name" value="P-type_ATPase_N"/>
</dbReference>
<feature type="binding site" evidence="14">
    <location>
        <position position="898"/>
    </location>
    <ligand>
        <name>ATP</name>
        <dbReference type="ChEBI" id="CHEBI:30616"/>
    </ligand>
</feature>
<feature type="active site" description="4-aspartylphosphate intermediate" evidence="13">
    <location>
        <position position="511"/>
    </location>
</feature>
<sequence length="1214" mass="134866">MRPDGKLPPPHPSLAPLPQRPQQATGTDMDPHARLPDPVPSPILKHSPSISRSLRSAADTSSVTFAADFRSPSKPESTSPSFDSFRTARSRPSSVSRSSTRRSASERAGSQRDLRDEDARFVYINDAPRTNAPPAMFPDNSIRTSKYSVLTFIPRNLYEQFHRVAYIYFLILAVLNFVPQLLVLSKEAGVLPLAFVLGVTAVKDAYEDWRRHRSDKNENNRTASVLADGVFRPKRWKDIQVGDVVRLVANETLPCDMVLVSTSDPTGVAYIQTINLDGESNLKTRYAKQETMSTPPEALAGVIKCEKPNRNIYGFLATVDLNGRRAISLGTSNVMLRGCELKNTVWAIGVAVYTGRDTKVVLNSSGAPSKRSRLETHMNREIIALAVALVVLCSVVSLLAGIWMGDHVDQLGIIPFFHKYDYSGAAAHDDGRYNWYGTGAQVVFTFMSAVIQFQVMIPIGLIISMELIRVGQAYFMVQDNRMFDEKSQARFQCRALNINEDLGQIKYVFSDKTGTLTQNRMEFRCASVQGRDFSETDGGEEDGHAVQADGVVLRPKTAVTTDPKLAALLKDGMGAKASRARDLFLALATCNTIVPIVEDTVNPAAKLVEYQGESPDEQALVYAAAAYGHKLVERTSGHIVVDVFGTRQRFDVLGLHEFDSDRKRMSVIIGCPDKTIKLFVKGADSSMFGIIDKTLNPDVVQATEKHLHSYSSVGLRTLVIGVRELSQSEFQEWQMAYEKASTALLGRGNLLRSVAANIERNMRLLGASGVEDKLQDGVPEAIEKLREAGIKVWVLTGDKQETAISIGYSCKLLTRDMTQIVINSNSRESCRKSLDDAISMVNKLRSLSTDSQSRVPLALIIDGNSLVYIFDTDREEKLFEVAIACDVVLCCRVAPLQKAGIVDLIKKRTSDMTLAIGDGANDVSMIQMADVGIGISGQEGRQAVMASDFAMGQFRFLVPLLLVHGHWNYQRMSYMILYNFYRNATFVFVLFWYVLYTGYTLSTAINEWSSVLYSVVYTSAPTVIVAILDKDLSRRTLLKYPQLYGAGQREESYNLRLFIFIMVDSVWQSVVVFFIPYLAYKNSAIDSASLGDLWTLSVVILVNIHLAMDVIRWTWITHAVIWGSIVATWICVIIIDSIPTLPGFWAIYEVMGTALFWALLLAVIVVGMIPHFAAKAIREHFMPNDIQIAREMEKSQDSRDANQPEVQMSTSTRA</sequence>
<evidence type="ECO:0000256" key="6">
    <source>
        <dbReference type="ARBA" id="ARBA00022741"/>
    </source>
</evidence>
<feature type="compositionally biased region" description="Basic and acidic residues" evidence="17">
    <location>
        <begin position="1192"/>
        <end position="1202"/>
    </location>
</feature>
<dbReference type="FunFam" id="2.70.150.10:FF:000054">
    <property type="entry name" value="Phospholipid-transporting ATPase"/>
    <property type="match status" value="1"/>
</dbReference>
<evidence type="ECO:0000256" key="1">
    <source>
        <dbReference type="ARBA" id="ARBA00004141"/>
    </source>
</evidence>
<dbReference type="InterPro" id="IPR059000">
    <property type="entry name" value="ATPase_P-type_domA"/>
</dbReference>
<dbReference type="InterPro" id="IPR023214">
    <property type="entry name" value="HAD_sf"/>
</dbReference>
<dbReference type="PANTHER" id="PTHR24092">
    <property type="entry name" value="PROBABLE PHOSPHOLIPID-TRANSPORTING ATPASE"/>
    <property type="match status" value="1"/>
</dbReference>
<feature type="compositionally biased region" description="Polar residues" evidence="17">
    <location>
        <begin position="48"/>
        <end position="64"/>
    </location>
</feature>
<dbReference type="NCBIfam" id="TIGR01494">
    <property type="entry name" value="ATPase_P-type"/>
    <property type="match status" value="2"/>
</dbReference>
<dbReference type="FunFam" id="3.40.1110.10:FF:000025">
    <property type="entry name" value="Phospholipid-transporting ATPase"/>
    <property type="match status" value="1"/>
</dbReference>
<feature type="compositionally biased region" description="Polar residues" evidence="17">
    <location>
        <begin position="1204"/>
        <end position="1214"/>
    </location>
</feature>
<dbReference type="SFLD" id="SFLDS00003">
    <property type="entry name" value="Haloacid_Dehalogenase"/>
    <property type="match status" value="1"/>
</dbReference>
<evidence type="ECO:0000256" key="3">
    <source>
        <dbReference type="ARBA" id="ARBA00008109"/>
    </source>
</evidence>
<feature type="binding site" evidence="14">
    <location>
        <position position="921"/>
    </location>
    <ligand>
        <name>ATP</name>
        <dbReference type="ChEBI" id="CHEBI:30616"/>
    </ligand>
</feature>
<evidence type="ECO:0000256" key="13">
    <source>
        <dbReference type="PIRSR" id="PIRSR606539-1"/>
    </source>
</evidence>
<protein>
    <recommendedName>
        <fullName evidence="16">Phospholipid-transporting ATPase</fullName>
        <ecNumber evidence="16">7.6.2.1</ecNumber>
    </recommendedName>
</protein>
<dbReference type="Pfam" id="PF16209">
    <property type="entry name" value="PhoLip_ATPase_N"/>
    <property type="match status" value="1"/>
</dbReference>
<evidence type="ECO:0000256" key="14">
    <source>
        <dbReference type="PIRSR" id="PIRSR606539-2"/>
    </source>
</evidence>
<keyword evidence="5 15" id="KW-0479">Metal-binding</keyword>
<feature type="binding site" evidence="14">
    <location>
        <position position="513"/>
    </location>
    <ligand>
        <name>ATP</name>
        <dbReference type="ChEBI" id="CHEBI:30616"/>
    </ligand>
</feature>
<comment type="cofactor">
    <cofactor evidence="15">
        <name>Mg(2+)</name>
        <dbReference type="ChEBI" id="CHEBI:18420"/>
    </cofactor>
</comment>
<evidence type="ECO:0000256" key="12">
    <source>
        <dbReference type="ARBA" id="ARBA00034036"/>
    </source>
</evidence>
<dbReference type="OrthoDB" id="377733at2759"/>
<dbReference type="OMA" id="HWNWITH"/>
<dbReference type="InterPro" id="IPR023299">
    <property type="entry name" value="ATPase_P-typ_cyto_dom_N"/>
</dbReference>
<dbReference type="GO" id="GO:0016887">
    <property type="term" value="F:ATP hydrolysis activity"/>
    <property type="evidence" value="ECO:0007669"/>
    <property type="project" value="InterPro"/>
</dbReference>
<evidence type="ECO:0000259" key="19">
    <source>
        <dbReference type="Pfam" id="PF16209"/>
    </source>
</evidence>
<dbReference type="Gene3D" id="3.40.50.1000">
    <property type="entry name" value="HAD superfamily/HAD-like"/>
    <property type="match status" value="1"/>
</dbReference>
<dbReference type="SUPFAM" id="SSF81660">
    <property type="entry name" value="Metal cation-transporting ATPase, ATP-binding domain N"/>
    <property type="match status" value="1"/>
</dbReference>
<evidence type="ECO:0000256" key="11">
    <source>
        <dbReference type="ARBA" id="ARBA00023136"/>
    </source>
</evidence>
<dbReference type="InterPro" id="IPR023298">
    <property type="entry name" value="ATPase_P-typ_TM_dom_sf"/>
</dbReference>
<feature type="transmembrane region" description="Helical" evidence="16">
    <location>
        <begin position="1155"/>
        <end position="1174"/>
    </location>
</feature>
<dbReference type="SUPFAM" id="SSF81665">
    <property type="entry name" value="Calcium ATPase, transmembrane domain M"/>
    <property type="match status" value="1"/>
</dbReference>
<dbReference type="FunFam" id="3.40.50.1000:FF:000221">
    <property type="entry name" value="Phospholipid-transporting ATPase"/>
    <property type="match status" value="1"/>
</dbReference>
<feature type="transmembrane region" description="Helical" evidence="16">
    <location>
        <begin position="980"/>
        <end position="999"/>
    </location>
</feature>
<feature type="binding site" evidence="14">
    <location>
        <position position="797"/>
    </location>
    <ligand>
        <name>ATP</name>
        <dbReference type="ChEBI" id="CHEBI:30616"/>
    </ligand>
</feature>
<dbReference type="Gene3D" id="2.70.150.10">
    <property type="entry name" value="Calcium-transporting ATPase, cytoplasmic transduction domain A"/>
    <property type="match status" value="1"/>
</dbReference>
<feature type="binding site" evidence="14">
    <location>
        <position position="617"/>
    </location>
    <ligand>
        <name>ATP</name>
        <dbReference type="ChEBI" id="CHEBI:30616"/>
    </ligand>
</feature>
<comment type="subcellular location">
    <subcellularLocation>
        <location evidence="2">Endomembrane system</location>
    </subcellularLocation>
    <subcellularLocation>
        <location evidence="1 16">Membrane</location>
        <topology evidence="1 16">Multi-pass membrane protein</topology>
    </subcellularLocation>
</comment>
<dbReference type="CDD" id="cd02073">
    <property type="entry name" value="P-type_ATPase_APLT_Dnf-like"/>
    <property type="match status" value="1"/>
</dbReference>
<feature type="transmembrane region" description="Helical" evidence="16">
    <location>
        <begin position="442"/>
        <end position="463"/>
    </location>
</feature>
<feature type="transmembrane region" description="Helical" evidence="16">
    <location>
        <begin position="1115"/>
        <end position="1135"/>
    </location>
</feature>
<feature type="binding site" evidence="15">
    <location>
        <position position="511"/>
    </location>
    <ligand>
        <name>Mg(2+)</name>
        <dbReference type="ChEBI" id="CHEBI:18420"/>
    </ligand>
</feature>
<dbReference type="GO" id="GO:0005524">
    <property type="term" value="F:ATP binding"/>
    <property type="evidence" value="ECO:0007669"/>
    <property type="project" value="UniProtKB-UniRule"/>
</dbReference>
<feature type="compositionally biased region" description="Low complexity" evidence="17">
    <location>
        <begin position="90"/>
        <end position="102"/>
    </location>
</feature>
<dbReference type="EnsemblPlants" id="AET4Gv20460000.1">
    <property type="protein sequence ID" value="AET4Gv20460000.1"/>
    <property type="gene ID" value="AET4Gv20460000"/>
</dbReference>
<feature type="binding site" evidence="14">
    <location>
        <position position="892"/>
    </location>
    <ligand>
        <name>ATP</name>
        <dbReference type="ChEBI" id="CHEBI:30616"/>
    </ligand>
</feature>
<proteinExistence type="inferred from homology"/>
<evidence type="ECO:0000256" key="17">
    <source>
        <dbReference type="SAM" id="MobiDB-lite"/>
    </source>
</evidence>
<evidence type="ECO:0000256" key="4">
    <source>
        <dbReference type="ARBA" id="ARBA00022692"/>
    </source>
</evidence>
<dbReference type="InterPro" id="IPR008250">
    <property type="entry name" value="ATPase_P-typ_transduc_dom_A_sf"/>
</dbReference>
<feature type="transmembrane region" description="Helical" evidence="16">
    <location>
        <begin position="382"/>
        <end position="403"/>
    </location>
</feature>
<comment type="catalytic activity">
    <reaction evidence="12 16">
        <text>ATP + H2O + phospholipidSide 1 = ADP + phosphate + phospholipidSide 2.</text>
        <dbReference type="EC" id="7.6.2.1"/>
    </reaction>
</comment>
<reference evidence="21" key="4">
    <citation type="submission" date="2019-03" db="UniProtKB">
        <authorList>
            <consortium name="EnsemblPlants"/>
        </authorList>
    </citation>
    <scope>IDENTIFICATION</scope>
</reference>
<keyword evidence="22" id="KW-1185">Reference proteome</keyword>
<dbReference type="Proteomes" id="UP000015105">
    <property type="component" value="Chromosome 4D"/>
</dbReference>
<evidence type="ECO:0000313" key="22">
    <source>
        <dbReference type="Proteomes" id="UP000015105"/>
    </source>
</evidence>
<dbReference type="InterPro" id="IPR006539">
    <property type="entry name" value="P-type_ATPase_IV"/>
</dbReference>
<dbReference type="InterPro" id="IPR036412">
    <property type="entry name" value="HAD-like_sf"/>
</dbReference>
<feature type="binding site" evidence="15">
    <location>
        <position position="922"/>
    </location>
    <ligand>
        <name>Mg(2+)</name>
        <dbReference type="ChEBI" id="CHEBI:18420"/>
    </ligand>
</feature>
<feature type="region of interest" description="Disordered" evidence="17">
    <location>
        <begin position="1"/>
        <end position="113"/>
    </location>
</feature>
<evidence type="ECO:0000313" key="21">
    <source>
        <dbReference type="EnsemblPlants" id="AET4Gv20460000.1"/>
    </source>
</evidence>
<dbReference type="InterPro" id="IPR001757">
    <property type="entry name" value="P_typ_ATPase"/>
</dbReference>
<reference evidence="21" key="5">
    <citation type="journal article" date="2021" name="G3 (Bethesda)">
        <title>Aegilops tauschii genome assembly Aet v5.0 features greater sequence contiguity and improved annotation.</title>
        <authorList>
            <person name="Wang L."/>
            <person name="Zhu T."/>
            <person name="Rodriguez J.C."/>
            <person name="Deal K.R."/>
            <person name="Dubcovsky J."/>
            <person name="McGuire P.E."/>
            <person name="Lux T."/>
            <person name="Spannagl M."/>
            <person name="Mayer K.F.X."/>
            <person name="Baldrich P."/>
            <person name="Meyers B.C."/>
            <person name="Huo N."/>
            <person name="Gu Y.Q."/>
            <person name="Zhou H."/>
            <person name="Devos K.M."/>
            <person name="Bennetzen J.L."/>
            <person name="Unver T."/>
            <person name="Budak H."/>
            <person name="Gulick P.J."/>
            <person name="Galiba G."/>
            <person name="Kalapos B."/>
            <person name="Nelson D.R."/>
            <person name="Li P."/>
            <person name="You F.M."/>
            <person name="Luo M.C."/>
            <person name="Dvorak J."/>
        </authorList>
    </citation>
    <scope>NUCLEOTIDE SEQUENCE [LARGE SCALE GENOMIC DNA]</scope>
    <source>
        <strain evidence="21">cv. AL8/78</strain>
    </source>
</reference>
<dbReference type="SFLD" id="SFLDG00002">
    <property type="entry name" value="C1.7:_P-type_atpase_like"/>
    <property type="match status" value="1"/>
</dbReference>
<dbReference type="NCBIfam" id="TIGR01652">
    <property type="entry name" value="ATPase-Plipid"/>
    <property type="match status" value="1"/>
</dbReference>
<keyword evidence="9 16" id="KW-1278">Translocase</keyword>
<dbReference type="STRING" id="200361.A0A453I6C3"/>
<evidence type="ECO:0000256" key="9">
    <source>
        <dbReference type="ARBA" id="ARBA00022967"/>
    </source>
</evidence>
<dbReference type="Pfam" id="PF13246">
    <property type="entry name" value="Cation_ATPase"/>
    <property type="match status" value="1"/>
</dbReference>
<reference evidence="22" key="1">
    <citation type="journal article" date="2014" name="Science">
        <title>Ancient hybridizations among the ancestral genomes of bread wheat.</title>
        <authorList>
            <consortium name="International Wheat Genome Sequencing Consortium,"/>
            <person name="Marcussen T."/>
            <person name="Sandve S.R."/>
            <person name="Heier L."/>
            <person name="Spannagl M."/>
            <person name="Pfeifer M."/>
            <person name="Jakobsen K.S."/>
            <person name="Wulff B.B."/>
            <person name="Steuernagel B."/>
            <person name="Mayer K.F."/>
            <person name="Olsen O.A."/>
        </authorList>
    </citation>
    <scope>NUCLEOTIDE SEQUENCE [LARGE SCALE GENOMIC DNA]</scope>
    <source>
        <strain evidence="22">cv. AL8/78</strain>
    </source>
</reference>
<feature type="compositionally biased region" description="Polar residues" evidence="17">
    <location>
        <begin position="74"/>
        <end position="84"/>
    </location>
</feature>
<feature type="binding site" evidence="15">
    <location>
        <position position="513"/>
    </location>
    <ligand>
        <name>Mg(2+)</name>
        <dbReference type="ChEBI" id="CHEBI:18420"/>
    </ligand>
</feature>
<evidence type="ECO:0000256" key="2">
    <source>
        <dbReference type="ARBA" id="ARBA00004308"/>
    </source>
</evidence>
<feature type="transmembrane region" description="Helical" evidence="16">
    <location>
        <begin position="1057"/>
        <end position="1079"/>
    </location>
</feature>
<evidence type="ECO:0000259" key="20">
    <source>
        <dbReference type="Pfam" id="PF16212"/>
    </source>
</evidence>
<dbReference type="Gene3D" id="3.40.1110.10">
    <property type="entry name" value="Calcium-transporting ATPase, cytoplasmic domain N"/>
    <property type="match status" value="1"/>
</dbReference>
<feature type="compositionally biased region" description="Basic and acidic residues" evidence="17">
    <location>
        <begin position="103"/>
        <end position="113"/>
    </location>
</feature>
<feature type="region of interest" description="Disordered" evidence="17">
    <location>
        <begin position="1192"/>
        <end position="1214"/>
    </location>
</feature>
<dbReference type="GO" id="GO:0045332">
    <property type="term" value="P:phospholipid translocation"/>
    <property type="evidence" value="ECO:0007669"/>
    <property type="project" value="TreeGrafter"/>
</dbReference>
<dbReference type="KEGG" id="ats:109747911"/>
<feature type="transmembrane region" description="Helical" evidence="16">
    <location>
        <begin position="1011"/>
        <end position="1028"/>
    </location>
</feature>
<reference evidence="22" key="2">
    <citation type="journal article" date="2017" name="Nat. Plants">
        <title>The Aegilops tauschii genome reveals multiple impacts of transposons.</title>
        <authorList>
            <person name="Zhao G."/>
            <person name="Zou C."/>
            <person name="Li K."/>
            <person name="Wang K."/>
            <person name="Li T."/>
            <person name="Gao L."/>
            <person name="Zhang X."/>
            <person name="Wang H."/>
            <person name="Yang Z."/>
            <person name="Liu X."/>
            <person name="Jiang W."/>
            <person name="Mao L."/>
            <person name="Kong X."/>
            <person name="Jiao Y."/>
            <person name="Jia J."/>
        </authorList>
    </citation>
    <scope>NUCLEOTIDE SEQUENCE [LARGE SCALE GENOMIC DNA]</scope>
    <source>
        <strain evidence="22">cv. AL8/78</strain>
    </source>
</reference>
<feature type="binding site" evidence="14">
    <location>
        <position position="798"/>
    </location>
    <ligand>
        <name>ATP</name>
        <dbReference type="ChEBI" id="CHEBI:30616"/>
    </ligand>
</feature>
<keyword evidence="6 14" id="KW-0547">Nucleotide-binding</keyword>
<evidence type="ECO:0000256" key="8">
    <source>
        <dbReference type="ARBA" id="ARBA00022842"/>
    </source>
</evidence>
<evidence type="ECO:0000256" key="10">
    <source>
        <dbReference type="ARBA" id="ARBA00022989"/>
    </source>
</evidence>
<dbReference type="InterPro" id="IPR032630">
    <property type="entry name" value="P_typ_ATPase_c"/>
</dbReference>
<feature type="binding site" evidence="14">
    <location>
        <position position="716"/>
    </location>
    <ligand>
        <name>ATP</name>
        <dbReference type="ChEBI" id="CHEBI:30616"/>
    </ligand>
</feature>
<keyword evidence="11 16" id="KW-0472">Membrane</keyword>
<dbReference type="SFLD" id="SFLDF00027">
    <property type="entry name" value="p-type_atpase"/>
    <property type="match status" value="1"/>
</dbReference>
<dbReference type="EC" id="7.6.2.1" evidence="16"/>
<feature type="transmembrane region" description="Helical" evidence="16">
    <location>
        <begin position="164"/>
        <end position="182"/>
    </location>
</feature>
<dbReference type="PROSITE" id="PS00154">
    <property type="entry name" value="ATPASE_E1_E2"/>
    <property type="match status" value="1"/>
</dbReference>
<keyword evidence="10 16" id="KW-1133">Transmembrane helix</keyword>
<keyword evidence="8 15" id="KW-0460">Magnesium</keyword>
<feature type="compositionally biased region" description="Pro residues" evidence="17">
    <location>
        <begin position="1"/>
        <end position="19"/>
    </location>
</feature>
<dbReference type="PANTHER" id="PTHR24092:SF181">
    <property type="entry name" value="PHOSPHOLIPID-TRANSPORTING ATPASE"/>
    <property type="match status" value="1"/>
</dbReference>
<evidence type="ECO:0000256" key="16">
    <source>
        <dbReference type="RuleBase" id="RU362033"/>
    </source>
</evidence>
<dbReference type="InterPro" id="IPR018303">
    <property type="entry name" value="ATPase_P-typ_P_site"/>
</dbReference>
<feature type="binding site" evidence="15">
    <location>
        <position position="918"/>
    </location>
    <ligand>
        <name>Mg(2+)</name>
        <dbReference type="ChEBI" id="CHEBI:18420"/>
    </ligand>
</feature>
<accession>A0A453I6C3</accession>
<dbReference type="RefSeq" id="XP_020162545.1">
    <property type="nucleotide sequence ID" value="XM_020306956.4"/>
</dbReference>
<dbReference type="GO" id="GO:0000287">
    <property type="term" value="F:magnesium ion binding"/>
    <property type="evidence" value="ECO:0007669"/>
    <property type="project" value="UniProtKB-UniRule"/>
</dbReference>
<name>A0A453I6C3_AEGTS</name>
<evidence type="ECO:0000256" key="7">
    <source>
        <dbReference type="ARBA" id="ARBA00022840"/>
    </source>
</evidence>
<keyword evidence="7 14" id="KW-0067">ATP-binding</keyword>
<feature type="binding site" evidence="14">
    <location>
        <position position="511"/>
    </location>
    <ligand>
        <name>ATP</name>
        <dbReference type="ChEBI" id="CHEBI:30616"/>
    </ligand>
</feature>
<evidence type="ECO:0000256" key="5">
    <source>
        <dbReference type="ARBA" id="ARBA00022723"/>
    </source>
</evidence>
<feature type="domain" description="P-type ATPase A" evidence="18">
    <location>
        <begin position="220"/>
        <end position="285"/>
    </location>
</feature>
<feature type="domain" description="P-type ATPase C-terminal" evidence="20">
    <location>
        <begin position="944"/>
        <end position="1184"/>
    </location>
</feature>
<evidence type="ECO:0000256" key="15">
    <source>
        <dbReference type="PIRSR" id="PIRSR606539-3"/>
    </source>
</evidence>
<dbReference type="SUPFAM" id="SSF56784">
    <property type="entry name" value="HAD-like"/>
    <property type="match status" value="1"/>
</dbReference>
<dbReference type="AlphaFoldDB" id="A0A453I6C3"/>
<dbReference type="GO" id="GO:0140326">
    <property type="term" value="F:ATPase-coupled intramembrane lipid transporter activity"/>
    <property type="evidence" value="ECO:0007669"/>
    <property type="project" value="UniProtKB-EC"/>
</dbReference>
<feature type="binding site" evidence="14">
    <location>
        <position position="512"/>
    </location>
    <ligand>
        <name>ATP</name>
        <dbReference type="ChEBI" id="CHEBI:30616"/>
    </ligand>
</feature>
<organism evidence="21 22">
    <name type="scientific">Aegilops tauschii subsp. strangulata</name>
    <name type="common">Goatgrass</name>
    <dbReference type="NCBI Taxonomy" id="200361"/>
    <lineage>
        <taxon>Eukaryota</taxon>
        <taxon>Viridiplantae</taxon>
        <taxon>Streptophyta</taxon>
        <taxon>Embryophyta</taxon>
        <taxon>Tracheophyta</taxon>
        <taxon>Spermatophyta</taxon>
        <taxon>Magnoliopsida</taxon>
        <taxon>Liliopsida</taxon>
        <taxon>Poales</taxon>
        <taxon>Poaceae</taxon>
        <taxon>BOP clade</taxon>
        <taxon>Pooideae</taxon>
        <taxon>Triticodae</taxon>
        <taxon>Triticeae</taxon>
        <taxon>Triticinae</taxon>
        <taxon>Aegilops</taxon>
    </lineage>
</organism>
<dbReference type="GO" id="GO:0005886">
    <property type="term" value="C:plasma membrane"/>
    <property type="evidence" value="ECO:0007669"/>
    <property type="project" value="TreeGrafter"/>
</dbReference>